<gene>
    <name evidence="2" type="ORF">Vafri_19572</name>
</gene>
<feature type="compositionally biased region" description="Basic and acidic residues" evidence="1">
    <location>
        <begin position="83"/>
        <end position="93"/>
    </location>
</feature>
<accession>A0A8J4FD30</accession>
<reference evidence="2" key="1">
    <citation type="journal article" date="2021" name="Proc. Natl. Acad. Sci. U.S.A.">
        <title>Three genomes in the algal genus Volvox reveal the fate of a haploid sex-determining region after a transition to homothallism.</title>
        <authorList>
            <person name="Yamamoto K."/>
            <person name="Hamaji T."/>
            <person name="Kawai-Toyooka H."/>
            <person name="Matsuzaki R."/>
            <person name="Takahashi F."/>
            <person name="Nishimura Y."/>
            <person name="Kawachi M."/>
            <person name="Noguchi H."/>
            <person name="Minakuchi Y."/>
            <person name="Umen J.G."/>
            <person name="Toyoda A."/>
            <person name="Nozaki H."/>
        </authorList>
    </citation>
    <scope>NUCLEOTIDE SEQUENCE</scope>
    <source>
        <strain evidence="2">NIES-3780</strain>
    </source>
</reference>
<keyword evidence="3" id="KW-1185">Reference proteome</keyword>
<dbReference type="EMBL" id="BNCO01000079">
    <property type="protein sequence ID" value="GIL65952.1"/>
    <property type="molecule type" value="Genomic_DNA"/>
</dbReference>
<proteinExistence type="predicted"/>
<dbReference type="Proteomes" id="UP000747399">
    <property type="component" value="Unassembled WGS sequence"/>
</dbReference>
<evidence type="ECO:0000256" key="1">
    <source>
        <dbReference type="SAM" id="MobiDB-lite"/>
    </source>
</evidence>
<feature type="region of interest" description="Disordered" evidence="1">
    <location>
        <begin position="1"/>
        <end position="25"/>
    </location>
</feature>
<protein>
    <submittedName>
        <fullName evidence="2">Uncharacterized protein</fullName>
    </submittedName>
</protein>
<feature type="region of interest" description="Disordered" evidence="1">
    <location>
        <begin position="83"/>
        <end position="135"/>
    </location>
</feature>
<name>A0A8J4FD30_9CHLO</name>
<evidence type="ECO:0000313" key="3">
    <source>
        <dbReference type="Proteomes" id="UP000747399"/>
    </source>
</evidence>
<sequence length="135" mass="14028">MKGNSICSGCAKPVPPVLPPPPPPTTPIAVDIGAVLPATHTTRRTSATWARAAASSSAAGWWLRRPPPGTNPPCASPYCSVSDKWRRDGHTTDHQGATAAPPPPYTGLSASMTMDRSPCRTTALPRRPLPADAAS</sequence>
<dbReference type="AlphaFoldDB" id="A0A8J4FD30"/>
<feature type="compositionally biased region" description="Low complexity" evidence="1">
    <location>
        <begin position="123"/>
        <end position="135"/>
    </location>
</feature>
<feature type="non-terminal residue" evidence="2">
    <location>
        <position position="135"/>
    </location>
</feature>
<comment type="caution">
    <text evidence="2">The sequence shown here is derived from an EMBL/GenBank/DDBJ whole genome shotgun (WGS) entry which is preliminary data.</text>
</comment>
<evidence type="ECO:0000313" key="2">
    <source>
        <dbReference type="EMBL" id="GIL65952.1"/>
    </source>
</evidence>
<feature type="compositionally biased region" description="Pro residues" evidence="1">
    <location>
        <begin position="13"/>
        <end position="25"/>
    </location>
</feature>
<organism evidence="2 3">
    <name type="scientific">Volvox africanus</name>
    <dbReference type="NCBI Taxonomy" id="51714"/>
    <lineage>
        <taxon>Eukaryota</taxon>
        <taxon>Viridiplantae</taxon>
        <taxon>Chlorophyta</taxon>
        <taxon>core chlorophytes</taxon>
        <taxon>Chlorophyceae</taxon>
        <taxon>CS clade</taxon>
        <taxon>Chlamydomonadales</taxon>
        <taxon>Volvocaceae</taxon>
        <taxon>Volvox</taxon>
    </lineage>
</organism>